<dbReference type="SUPFAM" id="SSF53383">
    <property type="entry name" value="PLP-dependent transferases"/>
    <property type="match status" value="1"/>
</dbReference>
<accession>A0A3N1DBS9</accession>
<dbReference type="Pfam" id="PF00266">
    <property type="entry name" value="Aminotran_5"/>
    <property type="match status" value="1"/>
</dbReference>
<evidence type="ECO:0000313" key="3">
    <source>
        <dbReference type="Proteomes" id="UP000272400"/>
    </source>
</evidence>
<keyword evidence="2" id="KW-0456">Lyase</keyword>
<evidence type="ECO:0000313" key="2">
    <source>
        <dbReference type="EMBL" id="ROO90970.1"/>
    </source>
</evidence>
<dbReference type="EMBL" id="RJKE01000001">
    <property type="protein sequence ID" value="ROO90970.1"/>
    <property type="molecule type" value="Genomic_DNA"/>
</dbReference>
<evidence type="ECO:0000259" key="1">
    <source>
        <dbReference type="Pfam" id="PF00266"/>
    </source>
</evidence>
<protein>
    <submittedName>
        <fullName evidence="2">Selenocysteine lyase/cysteine desulfurase</fullName>
    </submittedName>
</protein>
<dbReference type="Gene3D" id="3.90.1150.10">
    <property type="entry name" value="Aspartate Aminotransferase, domain 1"/>
    <property type="match status" value="1"/>
</dbReference>
<dbReference type="RefSeq" id="WP_246053312.1">
    <property type="nucleotide sequence ID" value="NZ_RJKE01000001.1"/>
</dbReference>
<dbReference type="InterPro" id="IPR015422">
    <property type="entry name" value="PyrdxlP-dep_Trfase_small"/>
</dbReference>
<dbReference type="InterPro" id="IPR000192">
    <property type="entry name" value="Aminotrans_V_dom"/>
</dbReference>
<name>A0A3N1DBS9_9ACTN</name>
<dbReference type="Proteomes" id="UP000272400">
    <property type="component" value="Unassembled WGS sequence"/>
</dbReference>
<dbReference type="InterPro" id="IPR015421">
    <property type="entry name" value="PyrdxlP-dep_Trfase_major"/>
</dbReference>
<proteinExistence type="predicted"/>
<keyword evidence="3" id="KW-1185">Reference proteome</keyword>
<reference evidence="2 3" key="1">
    <citation type="submission" date="2018-11" db="EMBL/GenBank/DDBJ databases">
        <title>Sequencing the genomes of 1000 actinobacteria strains.</title>
        <authorList>
            <person name="Klenk H.-P."/>
        </authorList>
    </citation>
    <scope>NUCLEOTIDE SEQUENCE [LARGE SCALE GENOMIC DNA]</scope>
    <source>
        <strain evidence="2 3">DSM 44254</strain>
    </source>
</reference>
<dbReference type="AlphaFoldDB" id="A0A3N1DBS9"/>
<dbReference type="PANTHER" id="PTHR43586:SF24">
    <property type="entry name" value="BLR4730 PROTEIN"/>
    <property type="match status" value="1"/>
</dbReference>
<organism evidence="2 3">
    <name type="scientific">Actinocorallia herbida</name>
    <dbReference type="NCBI Taxonomy" id="58109"/>
    <lineage>
        <taxon>Bacteria</taxon>
        <taxon>Bacillati</taxon>
        <taxon>Actinomycetota</taxon>
        <taxon>Actinomycetes</taxon>
        <taxon>Streptosporangiales</taxon>
        <taxon>Thermomonosporaceae</taxon>
        <taxon>Actinocorallia</taxon>
    </lineage>
</organism>
<feature type="domain" description="Aminotransferase class V" evidence="1">
    <location>
        <begin position="18"/>
        <end position="379"/>
    </location>
</feature>
<gene>
    <name evidence="2" type="ORF">EDD29_8712</name>
</gene>
<comment type="caution">
    <text evidence="2">The sequence shown here is derived from an EMBL/GenBank/DDBJ whole genome shotgun (WGS) entry which is preliminary data.</text>
</comment>
<dbReference type="InterPro" id="IPR015424">
    <property type="entry name" value="PyrdxlP-dep_Trfase"/>
</dbReference>
<sequence>MDIDLIRQHTPGTRHAIHLNAAGSALPPEPVLTTVVAHLTLESEIGGYEAADAAAEDLAGSYAALAELVGAEPAEIAFTESATRAWDQAFYAIPFKPGDRILTTESEYTSSALAYAQVARRHGTVTEVVPDDADGTIDLDALAAALARGGVRLVALNHMPTHDGLINPAAEVGALAREHGALFLLDACQSVGQVPVDVRELNADLLSATGRKFLRGPRGTGFLYARAEILPLLDPPVVDLLAADLTGPDDFAFRPDARRFESWERSVANQLGLGTAARYALDLGLDAIAGRVQGLAARLRTGLSGLPGVTVHDRGAHKSGIVTFGHTVREAGELVTELAARGVVTRVSEQTFRYDGGAHPPARVRASAHYYNTEDEIDQAVATLAEVLGG</sequence>
<dbReference type="GO" id="GO:0016829">
    <property type="term" value="F:lyase activity"/>
    <property type="evidence" value="ECO:0007669"/>
    <property type="project" value="UniProtKB-KW"/>
</dbReference>
<dbReference type="PANTHER" id="PTHR43586">
    <property type="entry name" value="CYSTEINE DESULFURASE"/>
    <property type="match status" value="1"/>
</dbReference>
<dbReference type="Gene3D" id="3.40.640.10">
    <property type="entry name" value="Type I PLP-dependent aspartate aminotransferase-like (Major domain)"/>
    <property type="match status" value="1"/>
</dbReference>